<dbReference type="Pfam" id="PF05920">
    <property type="entry name" value="Homeobox_KN"/>
    <property type="match status" value="1"/>
</dbReference>
<feature type="region of interest" description="Disordered" evidence="5">
    <location>
        <begin position="132"/>
        <end position="164"/>
    </location>
</feature>
<dbReference type="EMBL" id="JBBPDW010000006">
    <property type="protein sequence ID" value="KAK7551464.1"/>
    <property type="molecule type" value="Genomic_DNA"/>
</dbReference>
<evidence type="ECO:0000259" key="6">
    <source>
        <dbReference type="PROSITE" id="PS50071"/>
    </source>
</evidence>
<gene>
    <name evidence="7" type="ORF">IWX46DRAFT_383155</name>
</gene>
<feature type="compositionally biased region" description="Low complexity" evidence="5">
    <location>
        <begin position="352"/>
        <end position="384"/>
    </location>
</feature>
<dbReference type="PROSITE" id="PS50071">
    <property type="entry name" value="HOMEOBOX_2"/>
    <property type="match status" value="1"/>
</dbReference>
<proteinExistence type="predicted"/>
<dbReference type="CDD" id="cd00086">
    <property type="entry name" value="homeodomain"/>
    <property type="match status" value="1"/>
</dbReference>
<dbReference type="Gene3D" id="1.10.10.60">
    <property type="entry name" value="Homeodomain-like"/>
    <property type="match status" value="1"/>
</dbReference>
<dbReference type="PANTHER" id="PTHR11850">
    <property type="entry name" value="HOMEOBOX PROTEIN TRANSCRIPTION FACTORS"/>
    <property type="match status" value="1"/>
</dbReference>
<protein>
    <recommendedName>
        <fullName evidence="6">Homeobox domain-containing protein</fullName>
    </recommendedName>
</protein>
<reference evidence="7 8" key="1">
    <citation type="submission" date="2024-04" db="EMBL/GenBank/DDBJ databases">
        <title>Phyllosticta paracitricarpa is synonymous to the EU quarantine fungus P. citricarpa based on phylogenomic analyses.</title>
        <authorList>
            <consortium name="Lawrence Berkeley National Laboratory"/>
            <person name="Van Ingen-Buijs V.A."/>
            <person name="Van Westerhoven A.C."/>
            <person name="Haridas S."/>
            <person name="Skiadas P."/>
            <person name="Martin F."/>
            <person name="Groenewald J.Z."/>
            <person name="Crous P.W."/>
            <person name="Seidl M.F."/>
        </authorList>
    </citation>
    <scope>NUCLEOTIDE SEQUENCE [LARGE SCALE GENOMIC DNA]</scope>
    <source>
        <strain evidence="7 8">CBS 122670</strain>
    </source>
</reference>
<evidence type="ECO:0000256" key="1">
    <source>
        <dbReference type="ARBA" id="ARBA00023125"/>
    </source>
</evidence>
<evidence type="ECO:0000313" key="7">
    <source>
        <dbReference type="EMBL" id="KAK7551464.1"/>
    </source>
</evidence>
<evidence type="ECO:0000256" key="2">
    <source>
        <dbReference type="ARBA" id="ARBA00023155"/>
    </source>
</evidence>
<dbReference type="InterPro" id="IPR008422">
    <property type="entry name" value="KN_HD"/>
</dbReference>
<evidence type="ECO:0000313" key="8">
    <source>
        <dbReference type="Proteomes" id="UP001365128"/>
    </source>
</evidence>
<comment type="subcellular location">
    <subcellularLocation>
        <location evidence="4">Nucleus</location>
    </subcellularLocation>
</comment>
<dbReference type="Proteomes" id="UP001365128">
    <property type="component" value="Unassembled WGS sequence"/>
</dbReference>
<feature type="compositionally biased region" description="Basic and acidic residues" evidence="5">
    <location>
        <begin position="134"/>
        <end position="150"/>
    </location>
</feature>
<keyword evidence="1 4" id="KW-0238">DNA-binding</keyword>
<feature type="region of interest" description="Disordered" evidence="5">
    <location>
        <begin position="347"/>
        <end position="449"/>
    </location>
</feature>
<organism evidence="7 8">
    <name type="scientific">Phyllosticta citricarpa</name>
    <dbReference type="NCBI Taxonomy" id="55181"/>
    <lineage>
        <taxon>Eukaryota</taxon>
        <taxon>Fungi</taxon>
        <taxon>Dikarya</taxon>
        <taxon>Ascomycota</taxon>
        <taxon>Pezizomycotina</taxon>
        <taxon>Dothideomycetes</taxon>
        <taxon>Dothideomycetes incertae sedis</taxon>
        <taxon>Botryosphaeriales</taxon>
        <taxon>Phyllostictaceae</taxon>
        <taxon>Phyllosticta</taxon>
    </lineage>
</organism>
<keyword evidence="8" id="KW-1185">Reference proteome</keyword>
<feature type="DNA-binding region" description="Homeobox" evidence="4">
    <location>
        <begin position="273"/>
        <end position="335"/>
    </location>
</feature>
<accession>A0ABR1MJT3</accession>
<evidence type="ECO:0000256" key="4">
    <source>
        <dbReference type="PROSITE-ProRule" id="PRU00108"/>
    </source>
</evidence>
<feature type="region of interest" description="Disordered" evidence="5">
    <location>
        <begin position="59"/>
        <end position="80"/>
    </location>
</feature>
<feature type="region of interest" description="Disordered" evidence="5">
    <location>
        <begin position="1"/>
        <end position="35"/>
    </location>
</feature>
<keyword evidence="2 4" id="KW-0371">Homeobox</keyword>
<dbReference type="InterPro" id="IPR050224">
    <property type="entry name" value="TALE_homeobox"/>
</dbReference>
<evidence type="ECO:0000256" key="5">
    <source>
        <dbReference type="SAM" id="MobiDB-lite"/>
    </source>
</evidence>
<evidence type="ECO:0000256" key="3">
    <source>
        <dbReference type="ARBA" id="ARBA00023242"/>
    </source>
</evidence>
<feature type="compositionally biased region" description="Basic and acidic residues" evidence="5">
    <location>
        <begin position="386"/>
        <end position="396"/>
    </location>
</feature>
<feature type="domain" description="Homeobox" evidence="6">
    <location>
        <begin position="271"/>
        <end position="334"/>
    </location>
</feature>
<dbReference type="InterPro" id="IPR001356">
    <property type="entry name" value="HD"/>
</dbReference>
<name>A0ABR1MJT3_9PEZI</name>
<dbReference type="SUPFAM" id="SSF46689">
    <property type="entry name" value="Homeodomain-like"/>
    <property type="match status" value="1"/>
</dbReference>
<keyword evidence="3 4" id="KW-0539">Nucleus</keyword>
<comment type="caution">
    <text evidence="7">The sequence shown here is derived from an EMBL/GenBank/DDBJ whole genome shotgun (WGS) entry which is preliminary data.</text>
</comment>
<feature type="compositionally biased region" description="Pro residues" evidence="5">
    <location>
        <begin position="1"/>
        <end position="11"/>
    </location>
</feature>
<dbReference type="InterPro" id="IPR009057">
    <property type="entry name" value="Homeodomain-like_sf"/>
</dbReference>
<sequence>MPQSPPRPPSGKSPRNNPHGDRSEQSLSPNRRSPIYSYRDRLQGLGRLPSTRELFPSVPLSRHASVPRDERQNRRLPPPVLSSHYSLELLMPNGGRSTWKAELIRLAAQTTPRNVESRQELPPISELFQTVDSSTRRPDHNNYSLERRENGIYAPQPGPYQYQPRYDRRSSLRAEYEPRIAVGEQYSRNVAVASSHDGHSHPGHHHAPPFAREAHVHPHAPQVQHVMAPYPYPGGYYESQYPHPPNVFFHAESGQYVQAWSGGEGNPHDPYAGRKRRGNLPKEATNLLKRWFADHGDSPYPSEEEKQNLSIATGLGLNQISNWFINARRRQPGRDAREALLREQELRKEQLSRQQQSQSGASSQLSSTPSPTDDSTSSGSVASSIEQDRRHSRYDAPGRSSPPRTRSTAGMSSPYSSGAATRHSERHAALHRSSRRSSTPESRRERRHM</sequence>
<feature type="compositionally biased region" description="Polar residues" evidence="5">
    <location>
        <begin position="402"/>
        <end position="419"/>
    </location>
</feature>
<dbReference type="SMART" id="SM00389">
    <property type="entry name" value="HOX"/>
    <property type="match status" value="1"/>
</dbReference>